<dbReference type="AlphaFoldDB" id="A0A178MU05"/>
<dbReference type="SUPFAM" id="SSF55073">
    <property type="entry name" value="Nucleotide cyclase"/>
    <property type="match status" value="1"/>
</dbReference>
<dbReference type="PROSITE" id="PS50887">
    <property type="entry name" value="GGDEF"/>
    <property type="match status" value="1"/>
</dbReference>
<dbReference type="GO" id="GO:0006355">
    <property type="term" value="P:regulation of DNA-templated transcription"/>
    <property type="evidence" value="ECO:0007669"/>
    <property type="project" value="InterPro"/>
</dbReference>
<dbReference type="Pfam" id="PF00989">
    <property type="entry name" value="PAS"/>
    <property type="match status" value="1"/>
</dbReference>
<protein>
    <recommendedName>
        <fullName evidence="5">Response regulator</fullName>
    </recommendedName>
</protein>
<dbReference type="InterPro" id="IPR000014">
    <property type="entry name" value="PAS"/>
</dbReference>
<dbReference type="CDD" id="cd00130">
    <property type="entry name" value="PAS"/>
    <property type="match status" value="2"/>
</dbReference>
<dbReference type="SMART" id="SM00267">
    <property type="entry name" value="GGDEF"/>
    <property type="match status" value="1"/>
</dbReference>
<dbReference type="NCBIfam" id="TIGR00254">
    <property type="entry name" value="GGDEF"/>
    <property type="match status" value="1"/>
</dbReference>
<sequence>MPALSPDQLLHELQVHQIELEMQNETLRQTQADLVKSRDRYMDLYEFAPVGYVTLNKSGLIEELSLTAAALLKRERRDLVQQQFSSLVAQQDREGWQKNFHHAVKHGGKHSCELTLILDDGTAFEAGLDYLRIGGQADRAVRLAVTDITARKKAEVEMRIAAIAFESHEGMVVTDPDGVILRVNRAFTRLTGFSAQEAIGRKRVLLVSGRQDKGFYQQIRQTLIEEKYWQGEMWNRRKNGELYAEWLTISAVVAPDGTTTHYVGAFSEVTKDKEAEAVIRHLAYYDALTNLPNRRLLHDRISQALVGATRSGHHAAVVFLDLDNFKSLNDTRGHDIGDQLLVEMARRILANVRAGDTVARLGGDEFVLIFEDLSPDGAAAAAQVAQLGEKIREAIAQPCDLGGIPFQCTASFGVALSRGQEESVTTLLKNADLAMYKAKGSGRNTMRFFNSAQIG</sequence>
<evidence type="ECO:0000313" key="4">
    <source>
        <dbReference type="Proteomes" id="UP000078543"/>
    </source>
</evidence>
<reference evidence="3 4" key="1">
    <citation type="submission" date="2016-04" db="EMBL/GenBank/DDBJ databases">
        <title>Draft genome sequence of freshwater magnetotactic bacteria Magnetospirillum marisnigri SP-1 and Magnetospirillum moscoviense BB-1.</title>
        <authorList>
            <person name="Koziaeva V."/>
            <person name="Dziuba M.V."/>
            <person name="Ivanov T.M."/>
            <person name="Kuznetsov B."/>
            <person name="Grouzdev D.S."/>
        </authorList>
    </citation>
    <scope>NUCLEOTIDE SEQUENCE [LARGE SCALE GENOMIC DNA]</scope>
    <source>
        <strain evidence="3 4">BB-1</strain>
    </source>
</reference>
<proteinExistence type="predicted"/>
<organism evidence="3 4">
    <name type="scientific">Magnetospirillum moscoviense</name>
    <dbReference type="NCBI Taxonomy" id="1437059"/>
    <lineage>
        <taxon>Bacteria</taxon>
        <taxon>Pseudomonadati</taxon>
        <taxon>Pseudomonadota</taxon>
        <taxon>Alphaproteobacteria</taxon>
        <taxon>Rhodospirillales</taxon>
        <taxon>Rhodospirillaceae</taxon>
        <taxon>Magnetospirillum</taxon>
    </lineage>
</organism>
<accession>A0A178MU05</accession>
<dbReference type="InterPro" id="IPR043128">
    <property type="entry name" value="Rev_trsase/Diguanyl_cyclase"/>
</dbReference>
<dbReference type="Gene3D" id="3.30.450.20">
    <property type="entry name" value="PAS domain"/>
    <property type="match status" value="2"/>
</dbReference>
<comment type="caution">
    <text evidence="3">The sequence shown here is derived from an EMBL/GenBank/DDBJ whole genome shotgun (WGS) entry which is preliminary data.</text>
</comment>
<dbReference type="InterPro" id="IPR035965">
    <property type="entry name" value="PAS-like_dom_sf"/>
</dbReference>
<dbReference type="PANTHER" id="PTHR46663">
    <property type="entry name" value="DIGUANYLATE CYCLASE DGCT-RELATED"/>
    <property type="match status" value="1"/>
</dbReference>
<dbReference type="PROSITE" id="PS50112">
    <property type="entry name" value="PAS"/>
    <property type="match status" value="1"/>
</dbReference>
<dbReference type="InterPro" id="IPR000160">
    <property type="entry name" value="GGDEF_dom"/>
</dbReference>
<feature type="domain" description="GGDEF" evidence="2">
    <location>
        <begin position="313"/>
        <end position="451"/>
    </location>
</feature>
<dbReference type="CDD" id="cd01949">
    <property type="entry name" value="GGDEF"/>
    <property type="match status" value="1"/>
</dbReference>
<dbReference type="InterPro" id="IPR052163">
    <property type="entry name" value="DGC-Regulatory_Protein"/>
</dbReference>
<dbReference type="Pfam" id="PF00990">
    <property type="entry name" value="GGDEF"/>
    <property type="match status" value="1"/>
</dbReference>
<dbReference type="InterPro" id="IPR013767">
    <property type="entry name" value="PAS_fold"/>
</dbReference>
<evidence type="ECO:0000259" key="2">
    <source>
        <dbReference type="PROSITE" id="PS50887"/>
    </source>
</evidence>
<gene>
    <name evidence="3" type="ORF">A6A05_01595</name>
</gene>
<feature type="domain" description="PAS" evidence="1">
    <location>
        <begin position="156"/>
        <end position="227"/>
    </location>
</feature>
<dbReference type="Gene3D" id="3.30.70.270">
    <property type="match status" value="1"/>
</dbReference>
<dbReference type="InterPro" id="IPR029787">
    <property type="entry name" value="Nucleotide_cyclase"/>
</dbReference>
<dbReference type="STRING" id="1437059.A6A05_01595"/>
<keyword evidence="4" id="KW-1185">Reference proteome</keyword>
<dbReference type="EMBL" id="LWQU01000130">
    <property type="protein sequence ID" value="OAN51581.1"/>
    <property type="molecule type" value="Genomic_DNA"/>
</dbReference>
<dbReference type="SMART" id="SM00091">
    <property type="entry name" value="PAS"/>
    <property type="match status" value="2"/>
</dbReference>
<dbReference type="Proteomes" id="UP000078543">
    <property type="component" value="Unassembled WGS sequence"/>
</dbReference>
<dbReference type="Pfam" id="PF13426">
    <property type="entry name" value="PAS_9"/>
    <property type="match status" value="1"/>
</dbReference>
<dbReference type="GO" id="GO:0003824">
    <property type="term" value="F:catalytic activity"/>
    <property type="evidence" value="ECO:0007669"/>
    <property type="project" value="UniProtKB-ARBA"/>
</dbReference>
<dbReference type="NCBIfam" id="TIGR00229">
    <property type="entry name" value="sensory_box"/>
    <property type="match status" value="1"/>
</dbReference>
<dbReference type="FunFam" id="3.30.70.270:FF:000001">
    <property type="entry name" value="Diguanylate cyclase domain protein"/>
    <property type="match status" value="1"/>
</dbReference>
<evidence type="ECO:0000313" key="3">
    <source>
        <dbReference type="EMBL" id="OAN51581.1"/>
    </source>
</evidence>
<evidence type="ECO:0008006" key="5">
    <source>
        <dbReference type="Google" id="ProtNLM"/>
    </source>
</evidence>
<dbReference type="PANTHER" id="PTHR46663:SF3">
    <property type="entry name" value="SLL0267 PROTEIN"/>
    <property type="match status" value="1"/>
</dbReference>
<name>A0A178MU05_9PROT</name>
<evidence type="ECO:0000259" key="1">
    <source>
        <dbReference type="PROSITE" id="PS50112"/>
    </source>
</evidence>
<dbReference type="SUPFAM" id="SSF55785">
    <property type="entry name" value="PYP-like sensor domain (PAS domain)"/>
    <property type="match status" value="2"/>
</dbReference>